<organism evidence="1 2">
    <name type="scientific">Sphagnum jensenii</name>
    <dbReference type="NCBI Taxonomy" id="128206"/>
    <lineage>
        <taxon>Eukaryota</taxon>
        <taxon>Viridiplantae</taxon>
        <taxon>Streptophyta</taxon>
        <taxon>Embryophyta</taxon>
        <taxon>Bryophyta</taxon>
        <taxon>Sphagnophytina</taxon>
        <taxon>Sphagnopsida</taxon>
        <taxon>Sphagnales</taxon>
        <taxon>Sphagnaceae</taxon>
        <taxon>Sphagnum</taxon>
    </lineage>
</organism>
<dbReference type="EMBL" id="OZ023702">
    <property type="protein sequence ID" value="CAK9857591.1"/>
    <property type="molecule type" value="Genomic_DNA"/>
</dbReference>
<evidence type="ECO:0000313" key="2">
    <source>
        <dbReference type="Proteomes" id="UP001497522"/>
    </source>
</evidence>
<proteinExistence type="predicted"/>
<protein>
    <submittedName>
        <fullName evidence="1">Uncharacterized protein</fullName>
    </submittedName>
</protein>
<name>A0ABP1A504_9BRYO</name>
<dbReference type="Proteomes" id="UP001497522">
    <property type="component" value="Chromosome 1"/>
</dbReference>
<gene>
    <name evidence="1" type="ORF">CSSPJE1EN2_LOCUS586</name>
</gene>
<keyword evidence="2" id="KW-1185">Reference proteome</keyword>
<reference evidence="1 2" key="1">
    <citation type="submission" date="2024-03" db="EMBL/GenBank/DDBJ databases">
        <authorList>
            <consortium name="ELIXIR-Norway"/>
            <consortium name="Elixir Norway"/>
        </authorList>
    </citation>
    <scope>NUCLEOTIDE SEQUENCE [LARGE SCALE GENOMIC DNA]</scope>
</reference>
<evidence type="ECO:0000313" key="1">
    <source>
        <dbReference type="EMBL" id="CAK9857591.1"/>
    </source>
</evidence>
<sequence>MMRGRAASHSSWMVWKCRVLQQILDFADHFFGWRNGCNDDEVHGETELEKFYSSDIDCLILESAVMAKEFGAGESGHGHLLVLLRMEAGKVFILFMTCMVECRSSQMTNQ</sequence>
<accession>A0ABP1A504</accession>